<gene>
    <name evidence="1" type="ORF">FB45DRAFT_1010013</name>
</gene>
<evidence type="ECO:0000313" key="1">
    <source>
        <dbReference type="EMBL" id="KAJ7610106.1"/>
    </source>
</evidence>
<dbReference type="EMBL" id="JARKIF010000036">
    <property type="protein sequence ID" value="KAJ7610106.1"/>
    <property type="molecule type" value="Genomic_DNA"/>
</dbReference>
<dbReference type="AlphaFoldDB" id="A0AAD7B495"/>
<dbReference type="SUPFAM" id="SSF50998">
    <property type="entry name" value="Quinoprotein alcohol dehydrogenase-like"/>
    <property type="match status" value="1"/>
</dbReference>
<reference evidence="1" key="1">
    <citation type="submission" date="2023-03" db="EMBL/GenBank/DDBJ databases">
        <title>Massive genome expansion in bonnet fungi (Mycena s.s.) driven by repeated elements and novel gene families across ecological guilds.</title>
        <authorList>
            <consortium name="Lawrence Berkeley National Laboratory"/>
            <person name="Harder C.B."/>
            <person name="Miyauchi S."/>
            <person name="Viragh M."/>
            <person name="Kuo A."/>
            <person name="Thoen E."/>
            <person name="Andreopoulos B."/>
            <person name="Lu D."/>
            <person name="Skrede I."/>
            <person name="Drula E."/>
            <person name="Henrissat B."/>
            <person name="Morin E."/>
            <person name="Kohler A."/>
            <person name="Barry K."/>
            <person name="LaButti K."/>
            <person name="Morin E."/>
            <person name="Salamov A."/>
            <person name="Lipzen A."/>
            <person name="Mereny Z."/>
            <person name="Hegedus B."/>
            <person name="Baldrian P."/>
            <person name="Stursova M."/>
            <person name="Weitz H."/>
            <person name="Taylor A."/>
            <person name="Grigoriev I.V."/>
            <person name="Nagy L.G."/>
            <person name="Martin F."/>
            <person name="Kauserud H."/>
        </authorList>
    </citation>
    <scope>NUCLEOTIDE SEQUENCE</scope>
    <source>
        <strain evidence="1">9284</strain>
    </source>
</reference>
<dbReference type="InterPro" id="IPR011047">
    <property type="entry name" value="Quinoprotein_ADH-like_sf"/>
</dbReference>
<evidence type="ECO:0008006" key="3">
    <source>
        <dbReference type="Google" id="ProtNLM"/>
    </source>
</evidence>
<keyword evidence="2" id="KW-1185">Reference proteome</keyword>
<name>A0AAD7B495_9AGAR</name>
<organism evidence="1 2">
    <name type="scientific">Roridomyces roridus</name>
    <dbReference type="NCBI Taxonomy" id="1738132"/>
    <lineage>
        <taxon>Eukaryota</taxon>
        <taxon>Fungi</taxon>
        <taxon>Dikarya</taxon>
        <taxon>Basidiomycota</taxon>
        <taxon>Agaricomycotina</taxon>
        <taxon>Agaricomycetes</taxon>
        <taxon>Agaricomycetidae</taxon>
        <taxon>Agaricales</taxon>
        <taxon>Marasmiineae</taxon>
        <taxon>Mycenaceae</taxon>
        <taxon>Roridomyces</taxon>
    </lineage>
</organism>
<protein>
    <recommendedName>
        <fullName evidence="3">F-box domain-containing protein</fullName>
    </recommendedName>
</protein>
<comment type="caution">
    <text evidence="1">The sequence shown here is derived from an EMBL/GenBank/DDBJ whole genome shotgun (WGS) entry which is preliminary data.</text>
</comment>
<sequence>MSFADFPLDVVLELTKELDLPDAFHLAAVIIGRDFQTCSLCAEVLRSPYFWISALTRIEQINRRPLPCVPGTELASLPLETLREMAVHSGKLHRRWSSDLPRPASVHAFDLDNDVVGGRVLDLFPIEGTVMVVTVSLNRIVCWDTDSGECLGFCDRAIDPTIEPWRNSVSSPFVYSGMCYIGFASCSDTQLKFTMVQVDHRNLSMVDVSEIVAKAWIPPTGRIVSCVMVNSNTIAAIMTHDDGSSSLVFCRISDGLLRQFPLPVSTPPAVLSDALTVDDNFLVIEQSCAASGPVFNVSSTPSGELHAQKLILPMSEPANEQQASSISSHNIRVPAYGVLNVTLRGTPHGAEGLANHLQFWPAEYQNSTLNLGSIVAFQHPVHRFIGCIAVGSSGTRVVWWRSNAEELGLVLYVCDPTPRVEFLPLPVPVELQEMPDGSRLRCALDDRLGVVYFMACGEDRTRVVVISYV</sequence>
<proteinExistence type="predicted"/>
<accession>A0AAD7B495</accession>
<evidence type="ECO:0000313" key="2">
    <source>
        <dbReference type="Proteomes" id="UP001221142"/>
    </source>
</evidence>
<dbReference type="Proteomes" id="UP001221142">
    <property type="component" value="Unassembled WGS sequence"/>
</dbReference>